<organism evidence="1 2">
    <name type="scientific">Chionoecetes opilio</name>
    <name type="common">Atlantic snow crab</name>
    <name type="synonym">Cancer opilio</name>
    <dbReference type="NCBI Taxonomy" id="41210"/>
    <lineage>
        <taxon>Eukaryota</taxon>
        <taxon>Metazoa</taxon>
        <taxon>Ecdysozoa</taxon>
        <taxon>Arthropoda</taxon>
        <taxon>Crustacea</taxon>
        <taxon>Multicrustacea</taxon>
        <taxon>Malacostraca</taxon>
        <taxon>Eumalacostraca</taxon>
        <taxon>Eucarida</taxon>
        <taxon>Decapoda</taxon>
        <taxon>Pleocyemata</taxon>
        <taxon>Brachyura</taxon>
        <taxon>Eubrachyura</taxon>
        <taxon>Majoidea</taxon>
        <taxon>Majidae</taxon>
        <taxon>Chionoecetes</taxon>
    </lineage>
</organism>
<evidence type="ECO:0000313" key="2">
    <source>
        <dbReference type="Proteomes" id="UP000770661"/>
    </source>
</evidence>
<reference evidence="1" key="1">
    <citation type="submission" date="2020-07" db="EMBL/GenBank/DDBJ databases">
        <title>The High-quality genome of the commercially important snow crab, Chionoecetes opilio.</title>
        <authorList>
            <person name="Jeong J.-H."/>
            <person name="Ryu S."/>
        </authorList>
    </citation>
    <scope>NUCLEOTIDE SEQUENCE</scope>
    <source>
        <strain evidence="1">MADBK_172401_WGS</strain>
        <tissue evidence="1">Digestive gland</tissue>
    </source>
</reference>
<dbReference type="Proteomes" id="UP000770661">
    <property type="component" value="Unassembled WGS sequence"/>
</dbReference>
<evidence type="ECO:0000313" key="1">
    <source>
        <dbReference type="EMBL" id="KAG0727508.1"/>
    </source>
</evidence>
<keyword evidence="2" id="KW-1185">Reference proteome</keyword>
<accession>A0A8J4YGC3</accession>
<protein>
    <submittedName>
        <fullName evidence="1">Uncharacterized protein</fullName>
    </submittedName>
</protein>
<name>A0A8J4YGC3_CHIOP</name>
<dbReference type="AlphaFoldDB" id="A0A8J4YGC3"/>
<proteinExistence type="predicted"/>
<dbReference type="EMBL" id="JACEEZ010003293">
    <property type="protein sequence ID" value="KAG0727508.1"/>
    <property type="molecule type" value="Genomic_DNA"/>
</dbReference>
<gene>
    <name evidence="1" type="ORF">GWK47_034526</name>
</gene>
<sequence>MDDDGNGLSSPWLRTRTESQQQLQLPIFSMVPDTLSLDVRDSHMPSDAGPAVVRQTRQWPWRNGVGVYGAV</sequence>
<comment type="caution">
    <text evidence="1">The sequence shown here is derived from an EMBL/GenBank/DDBJ whole genome shotgun (WGS) entry which is preliminary data.</text>
</comment>